<dbReference type="Proteomes" id="UP001054821">
    <property type="component" value="Chromosome 4"/>
</dbReference>
<comment type="caution">
    <text evidence="1">The sequence shown here is derived from an EMBL/GenBank/DDBJ whole genome shotgun (WGS) entry which is preliminary data.</text>
</comment>
<name>A0AAD4W3N1_PRUDU</name>
<gene>
    <name evidence="1" type="ORF">L3X38_025485</name>
</gene>
<protein>
    <submittedName>
        <fullName evidence="1">Uncharacterized protein</fullName>
    </submittedName>
</protein>
<organism evidence="1 2">
    <name type="scientific">Prunus dulcis</name>
    <name type="common">Almond</name>
    <name type="synonym">Amygdalus dulcis</name>
    <dbReference type="NCBI Taxonomy" id="3755"/>
    <lineage>
        <taxon>Eukaryota</taxon>
        <taxon>Viridiplantae</taxon>
        <taxon>Streptophyta</taxon>
        <taxon>Embryophyta</taxon>
        <taxon>Tracheophyta</taxon>
        <taxon>Spermatophyta</taxon>
        <taxon>Magnoliopsida</taxon>
        <taxon>eudicotyledons</taxon>
        <taxon>Gunneridae</taxon>
        <taxon>Pentapetalae</taxon>
        <taxon>rosids</taxon>
        <taxon>fabids</taxon>
        <taxon>Rosales</taxon>
        <taxon>Rosaceae</taxon>
        <taxon>Amygdaloideae</taxon>
        <taxon>Amygdaleae</taxon>
        <taxon>Prunus</taxon>
    </lineage>
</organism>
<dbReference type="AlphaFoldDB" id="A0AAD4W3N1"/>
<keyword evidence="2" id="KW-1185">Reference proteome</keyword>
<reference evidence="1 2" key="1">
    <citation type="journal article" date="2022" name="G3 (Bethesda)">
        <title>Whole-genome sequence and methylome profiling of the almond [Prunus dulcis (Mill.) D.A. Webb] cultivar 'Nonpareil'.</title>
        <authorList>
            <person name="D'Amico-Willman K.M."/>
            <person name="Ouma W.Z."/>
            <person name="Meulia T."/>
            <person name="Sideli G.M."/>
            <person name="Gradziel T.M."/>
            <person name="Fresnedo-Ramirez J."/>
        </authorList>
    </citation>
    <scope>NUCLEOTIDE SEQUENCE [LARGE SCALE GENOMIC DNA]</scope>
    <source>
        <strain evidence="1">Clone GOH B32 T37-40</strain>
    </source>
</reference>
<sequence>MEKMTAFKGEKVEDMAVMAEEWLGWPLECLQWLNGGRKVVWWLLNKGDGCWDSCSNRVRECWLKKNWSHLLEP</sequence>
<proteinExistence type="predicted"/>
<dbReference type="EMBL" id="JAJFAZ020000004">
    <property type="protein sequence ID" value="KAI5335352.1"/>
    <property type="molecule type" value="Genomic_DNA"/>
</dbReference>
<evidence type="ECO:0000313" key="2">
    <source>
        <dbReference type="Proteomes" id="UP001054821"/>
    </source>
</evidence>
<evidence type="ECO:0000313" key="1">
    <source>
        <dbReference type="EMBL" id="KAI5335352.1"/>
    </source>
</evidence>
<accession>A0AAD4W3N1</accession>